<dbReference type="Gene3D" id="3.30.750.24">
    <property type="entry name" value="STAS domain"/>
    <property type="match status" value="1"/>
</dbReference>
<gene>
    <name evidence="2" type="ORF">COY37_06035</name>
</gene>
<dbReference type="InterPro" id="IPR058548">
    <property type="entry name" value="MlaB-like_STAS"/>
</dbReference>
<dbReference type="InterPro" id="IPR002645">
    <property type="entry name" value="STAS_dom"/>
</dbReference>
<accession>A0A2M7T7Q9</accession>
<dbReference type="EMBL" id="PFNG01000145">
    <property type="protein sequence ID" value="PIZ38527.1"/>
    <property type="molecule type" value="Genomic_DNA"/>
</dbReference>
<dbReference type="AlphaFoldDB" id="A0A2M7T7Q9"/>
<dbReference type="PANTHER" id="PTHR33495">
    <property type="entry name" value="ANTI-SIGMA FACTOR ANTAGONIST TM_1081-RELATED-RELATED"/>
    <property type="match status" value="1"/>
</dbReference>
<dbReference type="PROSITE" id="PS50801">
    <property type="entry name" value="STAS"/>
    <property type="match status" value="1"/>
</dbReference>
<dbReference type="GO" id="GO:0043856">
    <property type="term" value="F:anti-sigma factor antagonist activity"/>
    <property type="evidence" value="ECO:0007669"/>
    <property type="project" value="TreeGrafter"/>
</dbReference>
<dbReference type="InterPro" id="IPR036513">
    <property type="entry name" value="STAS_dom_sf"/>
</dbReference>
<dbReference type="CDD" id="cd07043">
    <property type="entry name" value="STAS_anti-anti-sigma_factors"/>
    <property type="match status" value="1"/>
</dbReference>
<dbReference type="Pfam" id="PF13466">
    <property type="entry name" value="STAS_2"/>
    <property type="match status" value="1"/>
</dbReference>
<feature type="domain" description="STAS" evidence="1">
    <location>
        <begin position="21"/>
        <end position="119"/>
    </location>
</feature>
<dbReference type="Proteomes" id="UP000230956">
    <property type="component" value="Unassembled WGS sequence"/>
</dbReference>
<sequence length="119" mass="13639">MEKKNSRQQSHKRPSPTDLTVAYEFERDDTTLTVRLAGEADLSGSSKLRRALSRRLNGVDKVVFDLSELEFADSYFLRLLIVLRKRLGGVSSVKVENAHPNIRRIFEITGLDKLFMQDE</sequence>
<reference evidence="3" key="1">
    <citation type="submission" date="2017-09" db="EMBL/GenBank/DDBJ databases">
        <title>Depth-based differentiation of microbial function through sediment-hosted aquifers and enrichment of novel symbionts in the deep terrestrial subsurface.</title>
        <authorList>
            <person name="Probst A.J."/>
            <person name="Ladd B."/>
            <person name="Jarett J.K."/>
            <person name="Geller-Mcgrath D.E."/>
            <person name="Sieber C.M.K."/>
            <person name="Emerson J.B."/>
            <person name="Anantharaman K."/>
            <person name="Thomas B.C."/>
            <person name="Malmstrom R."/>
            <person name="Stieglmeier M."/>
            <person name="Klingl A."/>
            <person name="Woyke T."/>
            <person name="Ryan C.M."/>
            <person name="Banfield J.F."/>
        </authorList>
    </citation>
    <scope>NUCLEOTIDE SEQUENCE [LARGE SCALE GENOMIC DNA]</scope>
</reference>
<evidence type="ECO:0000313" key="3">
    <source>
        <dbReference type="Proteomes" id="UP000230956"/>
    </source>
</evidence>
<evidence type="ECO:0000313" key="2">
    <source>
        <dbReference type="EMBL" id="PIZ38527.1"/>
    </source>
</evidence>
<comment type="caution">
    <text evidence="2">The sequence shown here is derived from an EMBL/GenBank/DDBJ whole genome shotgun (WGS) entry which is preliminary data.</text>
</comment>
<proteinExistence type="predicted"/>
<dbReference type="SUPFAM" id="SSF52091">
    <property type="entry name" value="SpoIIaa-like"/>
    <property type="match status" value="1"/>
</dbReference>
<protein>
    <recommendedName>
        <fullName evidence="1">STAS domain-containing protein</fullName>
    </recommendedName>
</protein>
<dbReference type="RefSeq" id="WP_286678976.1">
    <property type="nucleotide sequence ID" value="NZ_MNXI01000119.1"/>
</dbReference>
<name>A0A2M7T7Q9_9ACTN</name>
<organism evidence="2 3">
    <name type="scientific">Candidatus Aquicultor secundus</name>
    <dbReference type="NCBI Taxonomy" id="1973895"/>
    <lineage>
        <taxon>Bacteria</taxon>
        <taxon>Bacillati</taxon>
        <taxon>Actinomycetota</taxon>
        <taxon>Candidatus Aquicultoria</taxon>
        <taxon>Candidatus Aquicultorales</taxon>
        <taxon>Candidatus Aquicultoraceae</taxon>
        <taxon>Candidatus Aquicultor</taxon>
    </lineage>
</organism>
<evidence type="ECO:0000259" key="1">
    <source>
        <dbReference type="PROSITE" id="PS50801"/>
    </source>
</evidence>